<dbReference type="Proteomes" id="UP000243499">
    <property type="component" value="Chromosome 4"/>
</dbReference>
<evidence type="ECO:0000313" key="1">
    <source>
        <dbReference type="EMBL" id="PAN24788.1"/>
    </source>
</evidence>
<name>A0A2S3HKJ0_9POAL</name>
<dbReference type="PANTHER" id="PTHR35161:SF20">
    <property type="entry name" value="UBIQUITIN-LIKE DOMAIN-CONTAINING PROTEIN"/>
    <property type="match status" value="1"/>
</dbReference>
<protein>
    <submittedName>
        <fullName evidence="1">Uncharacterized protein</fullName>
    </submittedName>
</protein>
<dbReference type="Gramene" id="PAN24788">
    <property type="protein sequence ID" value="PAN24788"/>
    <property type="gene ID" value="PAHAL_4G252100"/>
</dbReference>
<organism evidence="1">
    <name type="scientific">Panicum hallii</name>
    <dbReference type="NCBI Taxonomy" id="206008"/>
    <lineage>
        <taxon>Eukaryota</taxon>
        <taxon>Viridiplantae</taxon>
        <taxon>Streptophyta</taxon>
        <taxon>Embryophyta</taxon>
        <taxon>Tracheophyta</taxon>
        <taxon>Spermatophyta</taxon>
        <taxon>Magnoliopsida</taxon>
        <taxon>Liliopsida</taxon>
        <taxon>Poales</taxon>
        <taxon>Poaceae</taxon>
        <taxon>PACMAD clade</taxon>
        <taxon>Panicoideae</taxon>
        <taxon>Panicodae</taxon>
        <taxon>Paniceae</taxon>
        <taxon>Panicinae</taxon>
        <taxon>Panicum</taxon>
        <taxon>Panicum sect. Panicum</taxon>
    </lineage>
</organism>
<reference evidence="1" key="1">
    <citation type="submission" date="2018-04" db="EMBL/GenBank/DDBJ databases">
        <title>WGS assembly of Panicum hallii.</title>
        <authorList>
            <person name="Lovell J."/>
            <person name="Jenkins J."/>
            <person name="Lowry D."/>
            <person name="Mamidi S."/>
            <person name="Sreedasyam A."/>
            <person name="Weng X."/>
            <person name="Barry K."/>
            <person name="Bonette J."/>
            <person name="Campitelli B."/>
            <person name="Daum C."/>
            <person name="Gordon S."/>
            <person name="Gould B."/>
            <person name="Lipzen A."/>
            <person name="Macqueen A."/>
            <person name="Palacio-Mejia J."/>
            <person name="Plott C."/>
            <person name="Shakirov E."/>
            <person name="Shu S."/>
            <person name="Yoshinaga Y."/>
            <person name="Zane M."/>
            <person name="Rokhsar D."/>
            <person name="Grimwood J."/>
            <person name="Schmutz J."/>
            <person name="Juenger T."/>
        </authorList>
    </citation>
    <scope>NUCLEOTIDE SEQUENCE [LARGE SCALE GENOMIC DNA]</scope>
    <source>
        <strain evidence="1">FIL2</strain>
    </source>
</reference>
<dbReference type="AlphaFoldDB" id="A0A2S3HKJ0"/>
<proteinExistence type="predicted"/>
<sequence length="539" mass="61423">MLVDSEKKDKERCYYRSICAGLMGVSPLVEAFTTNILKPLTEAMKFAEELLSLCDASQHLSSRHHVKVGICPKSKLAGALSEKKNSRKTKKKLLAEIVKLFLEASLDGKLLTRMKDRESFITFGMRKVLKDIASRLARRFKKYSGKITCHLSDVIEKVHSRLARELLKAHCKEDVVSGKPPIITRPSKDLVVECPQTRDLMVDIDQCWRYPSPQPEVIIARPIAVKYFRPLDQVLGDIQMKFSHVILPDNLRKPSMKPNFVSFLNSLSQNLIHQLLVTVCREGHEVRGVCWHGAFELSDIWLSEGHLTVNPYLAYSQYTEEGGRKDYKKLHQLISSAFHDPVIQAHPCLLDKLLGLLDTAPGVKRRDHDFITYLINHPCLLSYAERLKIIFVLERMVRKLKTPYRDNLEQVLCRNYGWSSMIVDVAELKDAYYHDAVQDAAGNLISVYGKGLDQAFSFARNFLNHTHAQVQSLKEAEAAVCVALPFMLHNVLLLLMLTFVGPGTWDLMGVISVKNADRTEVQFTWDWASTNPYKKPRLH</sequence>
<gene>
    <name evidence="1" type="ORF">PAHAL_4G252100</name>
</gene>
<accession>A0A2S3HKJ0</accession>
<dbReference type="EMBL" id="CM008049">
    <property type="protein sequence ID" value="PAN24788.1"/>
    <property type="molecule type" value="Genomic_DNA"/>
</dbReference>
<dbReference type="PANTHER" id="PTHR35161">
    <property type="entry name" value="OS02G0303100 PROTEIN"/>
    <property type="match status" value="1"/>
</dbReference>